<comment type="caution">
    <text evidence="9">The sequence shown here is derived from an EMBL/GenBank/DDBJ whole genome shotgun (WGS) entry which is preliminary data.</text>
</comment>
<dbReference type="SMART" id="SM00305">
    <property type="entry name" value="HintC"/>
    <property type="match status" value="1"/>
</dbReference>
<dbReference type="GO" id="GO:0009307">
    <property type="term" value="P:DNA restriction-modification system"/>
    <property type="evidence" value="ECO:0007669"/>
    <property type="project" value="InterPro"/>
</dbReference>
<dbReference type="SMART" id="SM00306">
    <property type="entry name" value="HintN"/>
    <property type="match status" value="1"/>
</dbReference>
<sequence length="558" mass="63106">LKIREMDRKPGFAKTSDLKKAARFIYLNRTCFSPGSLVLMEDETTKPIESVRVGDRLWGGRTVQEVLEQQYVGTVRRIKIGGSPHIASVTVDHPILSSVDGENLRLRRAGSLADKNDVMLPTSGSLEKEIDWSKFWPRGEDLHFNCSLMVFTPDDTDIARLLGYYAAEGHTFYGSMNGGYKNRCPKGITFTFRWGEDDPIKEVSDICNRLFRKRPSVRRSRNTASLSLHSAQIARFISELVPGQTRSPYPERRYTKRFHSDLMTARPEIQLELLKAWMNGDGGLRRRSANRNELYGTCSATVMAEQLYRMAQRCLLKPSWRTYYPHGYESHIISFYGFDIQKMGYDVTIKRKKSTSKRKFVTGFLTSKIVSIVDLEYDGTVYNLEVDGDHLLCVDGIISHNCFNGLYRVNGEGHFNTPFGRYKNPVICDEKNLKAVAEALLKCEVLVADFDVAVKSAGRGDAVYFDPPYIPISKTSNFTGYTVDGFTLEDHARLAKTFARLAKKGVRVVLSNSSAPEAEELYRRFDVDWITGGRSIGGPADYRKKAIKEMIIFSGPKG</sequence>
<keyword evidence="4" id="KW-0949">S-adenosyl-L-methionine</keyword>
<dbReference type="Gene3D" id="3.10.28.10">
    <property type="entry name" value="Homing endonucleases"/>
    <property type="match status" value="1"/>
</dbReference>
<evidence type="ECO:0000256" key="1">
    <source>
        <dbReference type="ARBA" id="ARBA00011900"/>
    </source>
</evidence>
<dbReference type="GO" id="GO:0043565">
    <property type="term" value="F:sequence-specific DNA binding"/>
    <property type="evidence" value="ECO:0007669"/>
    <property type="project" value="TreeGrafter"/>
</dbReference>
<dbReference type="GO" id="GO:1904047">
    <property type="term" value="F:S-adenosyl-L-methionine binding"/>
    <property type="evidence" value="ECO:0007669"/>
    <property type="project" value="TreeGrafter"/>
</dbReference>
<dbReference type="InterPro" id="IPR004042">
    <property type="entry name" value="Intein_endonuc_central"/>
</dbReference>
<dbReference type="SUPFAM" id="SSF51294">
    <property type="entry name" value="Hedgehog/intein (Hint) domain"/>
    <property type="match status" value="1"/>
</dbReference>
<protein>
    <recommendedName>
        <fullName evidence="1">site-specific DNA-methyltransferase (adenine-specific)</fullName>
        <ecNumber evidence="1">2.1.1.72</ecNumber>
    </recommendedName>
</protein>
<dbReference type="InterPro" id="IPR002052">
    <property type="entry name" value="DNA_methylase_N6_adenine_CS"/>
</dbReference>
<reference evidence="9" key="1">
    <citation type="journal article" date="2015" name="Nature">
        <title>Complex archaea that bridge the gap between prokaryotes and eukaryotes.</title>
        <authorList>
            <person name="Spang A."/>
            <person name="Saw J.H."/>
            <person name="Jorgensen S.L."/>
            <person name="Zaremba-Niedzwiedzka K."/>
            <person name="Martijn J."/>
            <person name="Lind A.E."/>
            <person name="van Eijk R."/>
            <person name="Schleper C."/>
            <person name="Guy L."/>
            <person name="Ettema T.J."/>
        </authorList>
    </citation>
    <scope>NUCLEOTIDE SEQUENCE</scope>
</reference>
<evidence type="ECO:0000256" key="5">
    <source>
        <dbReference type="ARBA" id="ARBA00022813"/>
    </source>
</evidence>
<dbReference type="PANTHER" id="PTHR30481:SF3">
    <property type="entry name" value="DNA ADENINE METHYLASE"/>
    <property type="match status" value="1"/>
</dbReference>
<dbReference type="GO" id="GO:0004519">
    <property type="term" value="F:endonuclease activity"/>
    <property type="evidence" value="ECO:0007669"/>
    <property type="project" value="InterPro"/>
</dbReference>
<dbReference type="GO" id="GO:0016539">
    <property type="term" value="P:intein-mediated protein splicing"/>
    <property type="evidence" value="ECO:0007669"/>
    <property type="project" value="InterPro"/>
</dbReference>
<evidence type="ECO:0000256" key="6">
    <source>
        <dbReference type="ARBA" id="ARBA00023000"/>
    </source>
</evidence>
<evidence type="ECO:0000256" key="2">
    <source>
        <dbReference type="ARBA" id="ARBA00022603"/>
    </source>
</evidence>
<dbReference type="InterPro" id="IPR012327">
    <property type="entry name" value="MeTrfase_D12"/>
</dbReference>
<feature type="domain" description="DOD-type homing endonuclease" evidence="8">
    <location>
        <begin position="161"/>
        <end position="316"/>
    </location>
</feature>
<organism evidence="9">
    <name type="scientific">marine sediment metagenome</name>
    <dbReference type="NCBI Taxonomy" id="412755"/>
    <lineage>
        <taxon>unclassified sequences</taxon>
        <taxon>metagenomes</taxon>
        <taxon>ecological metagenomes</taxon>
    </lineage>
</organism>
<dbReference type="SUPFAM" id="SSF53335">
    <property type="entry name" value="S-adenosyl-L-methionine-dependent methyltransferases"/>
    <property type="match status" value="1"/>
</dbReference>
<dbReference type="GO" id="GO:0009007">
    <property type="term" value="F:site-specific DNA-methyltransferase (adenine-specific) activity"/>
    <property type="evidence" value="ECO:0007669"/>
    <property type="project" value="UniProtKB-EC"/>
</dbReference>
<dbReference type="NCBIfam" id="TIGR00571">
    <property type="entry name" value="dam"/>
    <property type="match status" value="1"/>
</dbReference>
<dbReference type="InterPro" id="IPR006142">
    <property type="entry name" value="INTEIN"/>
</dbReference>
<dbReference type="NCBIfam" id="TIGR01443">
    <property type="entry name" value="intein_Cterm"/>
    <property type="match status" value="1"/>
</dbReference>
<dbReference type="InterPro" id="IPR030934">
    <property type="entry name" value="Intein_C"/>
</dbReference>
<dbReference type="PRINTS" id="PR00379">
    <property type="entry name" value="INTEIN"/>
</dbReference>
<dbReference type="InterPro" id="IPR003586">
    <property type="entry name" value="Hint_dom_C"/>
</dbReference>
<evidence type="ECO:0000259" key="8">
    <source>
        <dbReference type="PROSITE" id="PS50819"/>
    </source>
</evidence>
<dbReference type="InterPro" id="IPR027434">
    <property type="entry name" value="Homing_endonucl"/>
</dbReference>
<feature type="non-terminal residue" evidence="9">
    <location>
        <position position="1"/>
    </location>
</feature>
<dbReference type="InterPro" id="IPR003587">
    <property type="entry name" value="Hint_dom_N"/>
</dbReference>
<evidence type="ECO:0000256" key="3">
    <source>
        <dbReference type="ARBA" id="ARBA00022679"/>
    </source>
</evidence>
<dbReference type="PROSITE" id="PS00092">
    <property type="entry name" value="N6_MTASE"/>
    <property type="match status" value="1"/>
</dbReference>
<dbReference type="InterPro" id="IPR036844">
    <property type="entry name" value="Hint_dom_sf"/>
</dbReference>
<keyword evidence="2" id="KW-0489">Methyltransferase</keyword>
<dbReference type="EMBL" id="LAZR01017745">
    <property type="protein sequence ID" value="KKL99147.1"/>
    <property type="molecule type" value="Genomic_DNA"/>
</dbReference>
<dbReference type="GO" id="GO:0006298">
    <property type="term" value="P:mismatch repair"/>
    <property type="evidence" value="ECO:0007669"/>
    <property type="project" value="TreeGrafter"/>
</dbReference>
<evidence type="ECO:0000256" key="7">
    <source>
        <dbReference type="ARBA" id="ARBA00047942"/>
    </source>
</evidence>
<accession>A0A0F9JJH5</accession>
<gene>
    <name evidence="9" type="ORF">LCGC14_1817350</name>
</gene>
<dbReference type="Gene3D" id="3.40.50.150">
    <property type="entry name" value="Vaccinia Virus protein VP39"/>
    <property type="match status" value="1"/>
</dbReference>
<dbReference type="PROSITE" id="PS50819">
    <property type="entry name" value="INTEIN_ENDONUCLEASE"/>
    <property type="match status" value="1"/>
</dbReference>
<keyword evidence="3" id="KW-0808">Transferase</keyword>
<proteinExistence type="predicted"/>
<keyword evidence="6" id="KW-0651">Protein splicing</keyword>
<dbReference type="PROSITE" id="PS50818">
    <property type="entry name" value="INTEIN_C_TER"/>
    <property type="match status" value="1"/>
</dbReference>
<dbReference type="GO" id="GO:0032259">
    <property type="term" value="P:methylation"/>
    <property type="evidence" value="ECO:0007669"/>
    <property type="project" value="UniProtKB-KW"/>
</dbReference>
<dbReference type="CDD" id="cd00081">
    <property type="entry name" value="Hint"/>
    <property type="match status" value="1"/>
</dbReference>
<dbReference type="AlphaFoldDB" id="A0A0F9JJH5"/>
<dbReference type="InterPro" id="IPR029063">
    <property type="entry name" value="SAM-dependent_MTases_sf"/>
</dbReference>
<keyword evidence="5" id="KW-0068">Autocatalytic cleavage</keyword>
<dbReference type="Gene3D" id="2.170.16.10">
    <property type="entry name" value="Hedgehog/Intein (Hint) domain"/>
    <property type="match status" value="2"/>
</dbReference>
<dbReference type="PANTHER" id="PTHR30481">
    <property type="entry name" value="DNA ADENINE METHYLASE"/>
    <property type="match status" value="1"/>
</dbReference>
<dbReference type="Pfam" id="PF02086">
    <property type="entry name" value="MethyltransfD12"/>
    <property type="match status" value="1"/>
</dbReference>
<dbReference type="EC" id="2.1.1.72" evidence="1"/>
<name>A0A0F9JJH5_9ZZZZ</name>
<comment type="catalytic activity">
    <reaction evidence="7">
        <text>a 2'-deoxyadenosine in DNA + S-adenosyl-L-methionine = an N(6)-methyl-2'-deoxyadenosine in DNA + S-adenosyl-L-homocysteine + H(+)</text>
        <dbReference type="Rhea" id="RHEA:15197"/>
        <dbReference type="Rhea" id="RHEA-COMP:12418"/>
        <dbReference type="Rhea" id="RHEA-COMP:12419"/>
        <dbReference type="ChEBI" id="CHEBI:15378"/>
        <dbReference type="ChEBI" id="CHEBI:57856"/>
        <dbReference type="ChEBI" id="CHEBI:59789"/>
        <dbReference type="ChEBI" id="CHEBI:90615"/>
        <dbReference type="ChEBI" id="CHEBI:90616"/>
        <dbReference type="EC" id="2.1.1.72"/>
    </reaction>
</comment>
<evidence type="ECO:0000256" key="4">
    <source>
        <dbReference type="ARBA" id="ARBA00022691"/>
    </source>
</evidence>
<evidence type="ECO:0000313" key="9">
    <source>
        <dbReference type="EMBL" id="KKL99147.1"/>
    </source>
</evidence>